<evidence type="ECO:0000313" key="7">
    <source>
        <dbReference type="Proteomes" id="UP001595528"/>
    </source>
</evidence>
<evidence type="ECO:0000256" key="4">
    <source>
        <dbReference type="ARBA" id="ARBA00023163"/>
    </source>
</evidence>
<organism evidence="6 7">
    <name type="scientific">Marinibaculum pumilum</name>
    <dbReference type="NCBI Taxonomy" id="1766165"/>
    <lineage>
        <taxon>Bacteria</taxon>
        <taxon>Pseudomonadati</taxon>
        <taxon>Pseudomonadota</taxon>
        <taxon>Alphaproteobacteria</taxon>
        <taxon>Rhodospirillales</taxon>
        <taxon>Rhodospirillaceae</taxon>
        <taxon>Marinibaculum</taxon>
    </lineage>
</organism>
<protein>
    <submittedName>
        <fullName evidence="6">LysR family transcriptional regulator</fullName>
    </submittedName>
</protein>
<keyword evidence="2" id="KW-0805">Transcription regulation</keyword>
<dbReference type="Gene3D" id="1.10.10.10">
    <property type="entry name" value="Winged helix-like DNA-binding domain superfamily/Winged helix DNA-binding domain"/>
    <property type="match status" value="1"/>
</dbReference>
<dbReference type="SUPFAM" id="SSF46785">
    <property type="entry name" value="Winged helix' DNA-binding domain"/>
    <property type="match status" value="1"/>
</dbReference>
<evidence type="ECO:0000256" key="3">
    <source>
        <dbReference type="ARBA" id="ARBA00023125"/>
    </source>
</evidence>
<evidence type="ECO:0000313" key="6">
    <source>
        <dbReference type="EMBL" id="MFC3226437.1"/>
    </source>
</evidence>
<evidence type="ECO:0000256" key="2">
    <source>
        <dbReference type="ARBA" id="ARBA00023015"/>
    </source>
</evidence>
<keyword evidence="4" id="KW-0804">Transcription</keyword>
<dbReference type="RefSeq" id="WP_379898425.1">
    <property type="nucleotide sequence ID" value="NZ_JBHRTR010000013.1"/>
</dbReference>
<comment type="caution">
    <text evidence="6">The sequence shown here is derived from an EMBL/GenBank/DDBJ whole genome shotgun (WGS) entry which is preliminary data.</text>
</comment>
<dbReference type="PRINTS" id="PR00039">
    <property type="entry name" value="HTHLYSR"/>
</dbReference>
<dbReference type="CDD" id="cd05466">
    <property type="entry name" value="PBP2_LTTR_substrate"/>
    <property type="match status" value="1"/>
</dbReference>
<proteinExistence type="inferred from homology"/>
<name>A0ABV7KVU6_9PROT</name>
<dbReference type="InterPro" id="IPR036390">
    <property type="entry name" value="WH_DNA-bd_sf"/>
</dbReference>
<comment type="similarity">
    <text evidence="1">Belongs to the LysR transcriptional regulatory family.</text>
</comment>
<sequence>MRGWNLEQLQTFAEVIELGSFSAAAQRAGMSQPAVSQQVRQLERLLEVRLIERVGRQAQATPAGAVLLRHVRQIQEEIAGAQQALAPHRDGVLGRVRIGTGATACIYLLPPVLRGLRARMPGLEITVRTGNTADILRLLESNDLDLALATMPIPGRALQVTPVHEDPLVAVFPAGAAPAGRPVTPAVLADQPLLLYEAGGNTRQIIDRWFARGGRSPKPVMELGSVEAIKQLVGAGLGWAVLPRLAVAVPDPAAGLGAAPLSPPLSRSLGLVLRRDKLLTRGLRETIAALQGAAA</sequence>
<gene>
    <name evidence="6" type="ORF">ACFOGJ_04305</name>
</gene>
<dbReference type="InterPro" id="IPR005119">
    <property type="entry name" value="LysR_subst-bd"/>
</dbReference>
<reference evidence="7" key="1">
    <citation type="journal article" date="2019" name="Int. J. Syst. Evol. Microbiol.">
        <title>The Global Catalogue of Microorganisms (GCM) 10K type strain sequencing project: providing services to taxonomists for standard genome sequencing and annotation.</title>
        <authorList>
            <consortium name="The Broad Institute Genomics Platform"/>
            <consortium name="The Broad Institute Genome Sequencing Center for Infectious Disease"/>
            <person name="Wu L."/>
            <person name="Ma J."/>
        </authorList>
    </citation>
    <scope>NUCLEOTIDE SEQUENCE [LARGE SCALE GENOMIC DNA]</scope>
    <source>
        <strain evidence="7">KCTC 42964</strain>
    </source>
</reference>
<dbReference type="PROSITE" id="PS50931">
    <property type="entry name" value="HTH_LYSR"/>
    <property type="match status" value="1"/>
</dbReference>
<keyword evidence="3" id="KW-0238">DNA-binding</keyword>
<dbReference type="Gene3D" id="3.40.190.290">
    <property type="match status" value="1"/>
</dbReference>
<dbReference type="InterPro" id="IPR000847">
    <property type="entry name" value="LysR_HTH_N"/>
</dbReference>
<dbReference type="EMBL" id="JBHRTR010000013">
    <property type="protein sequence ID" value="MFC3226437.1"/>
    <property type="molecule type" value="Genomic_DNA"/>
</dbReference>
<feature type="domain" description="HTH lysR-type" evidence="5">
    <location>
        <begin position="4"/>
        <end position="61"/>
    </location>
</feature>
<dbReference type="PANTHER" id="PTHR30126:SF39">
    <property type="entry name" value="HTH-TYPE TRANSCRIPTIONAL REGULATOR CYSL"/>
    <property type="match status" value="1"/>
</dbReference>
<keyword evidence="7" id="KW-1185">Reference proteome</keyword>
<accession>A0ABV7KVU6</accession>
<evidence type="ECO:0000256" key="1">
    <source>
        <dbReference type="ARBA" id="ARBA00009437"/>
    </source>
</evidence>
<dbReference type="Pfam" id="PF00126">
    <property type="entry name" value="HTH_1"/>
    <property type="match status" value="1"/>
</dbReference>
<dbReference type="PANTHER" id="PTHR30126">
    <property type="entry name" value="HTH-TYPE TRANSCRIPTIONAL REGULATOR"/>
    <property type="match status" value="1"/>
</dbReference>
<dbReference type="InterPro" id="IPR036388">
    <property type="entry name" value="WH-like_DNA-bd_sf"/>
</dbReference>
<dbReference type="SUPFAM" id="SSF53850">
    <property type="entry name" value="Periplasmic binding protein-like II"/>
    <property type="match status" value="1"/>
</dbReference>
<dbReference type="Proteomes" id="UP001595528">
    <property type="component" value="Unassembled WGS sequence"/>
</dbReference>
<dbReference type="Pfam" id="PF03466">
    <property type="entry name" value="LysR_substrate"/>
    <property type="match status" value="1"/>
</dbReference>
<evidence type="ECO:0000259" key="5">
    <source>
        <dbReference type="PROSITE" id="PS50931"/>
    </source>
</evidence>